<reference evidence="28 29" key="1">
    <citation type="submission" date="2016-06" db="EMBL/GenBank/DDBJ databases">
        <title>Genome of Rhinopithecus bieti.</title>
        <authorList>
            <person name="Wu"/>
            <person name="C.-I. and Zhang"/>
            <person name="Y."/>
        </authorList>
    </citation>
    <scope>NUCLEOTIDE SEQUENCE</scope>
</reference>
<dbReference type="Pfam" id="PF02607">
    <property type="entry name" value="B12-binding_2"/>
    <property type="match status" value="1"/>
</dbReference>
<dbReference type="GO" id="GO:0005829">
    <property type="term" value="C:cytosol"/>
    <property type="evidence" value="ECO:0007669"/>
    <property type="project" value="TreeGrafter"/>
</dbReference>
<feature type="binding site" description="axial binding residue" evidence="20">
    <location>
        <position position="769"/>
    </location>
    <ligand>
        <name>methylcob(III)alamin</name>
        <dbReference type="ChEBI" id="CHEBI:28115"/>
    </ligand>
    <ligandPart>
        <name>Co</name>
        <dbReference type="ChEBI" id="CHEBI:27638"/>
    </ligandPart>
</feature>
<evidence type="ECO:0000256" key="13">
    <source>
        <dbReference type="ARBA" id="ARBA00022833"/>
    </source>
</evidence>
<evidence type="ECO:0000256" key="17">
    <source>
        <dbReference type="ARBA" id="ARBA00059908"/>
    </source>
</evidence>
<keyword evidence="10 19" id="KW-0949">S-adenosyl-L-methionine</keyword>
<dbReference type="Gene3D" id="3.20.20.330">
    <property type="entry name" value="Homocysteine-binding-like domain"/>
    <property type="match status" value="1"/>
</dbReference>
<keyword evidence="19" id="KW-0963">Cytoplasm</keyword>
<dbReference type="InterPro" id="IPR050554">
    <property type="entry name" value="Met_Synthase/Corrinoid"/>
</dbReference>
<evidence type="ECO:0000259" key="25">
    <source>
        <dbReference type="PROSITE" id="PS50974"/>
    </source>
</evidence>
<dbReference type="Pfam" id="PF02965">
    <property type="entry name" value="Met_synt_B12"/>
    <property type="match status" value="1"/>
</dbReference>
<dbReference type="InterPro" id="IPR036724">
    <property type="entry name" value="Cobalamin-bd_sf"/>
</dbReference>
<comment type="domain">
    <text evidence="19">Modular enzyme with four functionally distinct domains. The isolated Hcy-binding domain catalyzes methyl transfer from free methylcobalamin to homocysteine. The Hcy-binding domain in association with the pterin-binding domain catalyzes the methylation of cob(I)alamin by methyltetrahydrofolate and the methylation of homocysteine. The B12-binding domain binds the cofactor. The AdoMet activation domain binds S-adenosyl-L-methionine. Under aerobic conditions cob(I)alamin can be converted to inactive cob(II)alamin. Reductive methylation by S-adenosyl-L-methionine and flavodoxin regenerates methylcobalamin.</text>
</comment>
<evidence type="ECO:0000259" key="23">
    <source>
        <dbReference type="PROSITE" id="PS50970"/>
    </source>
</evidence>
<keyword evidence="29" id="KW-1185">Reference proteome</keyword>
<evidence type="ECO:0000259" key="24">
    <source>
        <dbReference type="PROSITE" id="PS50972"/>
    </source>
</evidence>
<dbReference type="FunFam" id="3.20.20.20:FF:000002">
    <property type="entry name" value="Methionine synthase"/>
    <property type="match status" value="1"/>
</dbReference>
<dbReference type="Gene3D" id="3.10.196.10">
    <property type="entry name" value="Vitamin B12-dependent methionine synthase, activation domain"/>
    <property type="match status" value="1"/>
</dbReference>
<dbReference type="PANTHER" id="PTHR45833">
    <property type="entry name" value="METHIONINE SYNTHASE"/>
    <property type="match status" value="1"/>
</dbReference>
<feature type="domain" description="B12-binding N-terminal" evidence="27">
    <location>
        <begin position="649"/>
        <end position="743"/>
    </location>
</feature>
<dbReference type="InterPro" id="IPR036594">
    <property type="entry name" value="Meth_synthase_dom"/>
</dbReference>
<evidence type="ECO:0000256" key="18">
    <source>
        <dbReference type="ARBA" id="ARBA00064177"/>
    </source>
</evidence>
<dbReference type="FunFam" id="3.40.50.280:FF:000001">
    <property type="entry name" value="Methionine synthase"/>
    <property type="match status" value="1"/>
</dbReference>
<dbReference type="SUPFAM" id="SSF51717">
    <property type="entry name" value="Dihydropteroate synthetase-like"/>
    <property type="match status" value="1"/>
</dbReference>
<dbReference type="InterPro" id="IPR006158">
    <property type="entry name" value="Cobalamin-bd"/>
</dbReference>
<dbReference type="CDD" id="cd00740">
    <property type="entry name" value="MeTr"/>
    <property type="match status" value="1"/>
</dbReference>
<dbReference type="InterPro" id="IPR011005">
    <property type="entry name" value="Dihydropteroate_synth-like_sf"/>
</dbReference>
<dbReference type="UniPathway" id="UPA00051">
    <property type="reaction ID" value="UER00081"/>
</dbReference>
<evidence type="ECO:0000256" key="16">
    <source>
        <dbReference type="ARBA" id="ARBA00052545"/>
    </source>
</evidence>
<evidence type="ECO:0000256" key="4">
    <source>
        <dbReference type="ARBA" id="ARBA00010398"/>
    </source>
</evidence>
<dbReference type="SMART" id="SM01018">
    <property type="entry name" value="B12-binding_2"/>
    <property type="match status" value="1"/>
</dbReference>
<sequence>FTRLKEDISKPKTPLDEIDAILRKRIMVLDGGMGTMIQRQKLNEEHFRGQEFKDHARPLKGNNDILSITQPDVIYQIHKEYLLAGADIIETNTFSSTSIAQADYGLEHLAYRMNKCSAGVARKAAEEITLQTGIKKFVAGALGPTNKTLSVSPSVERPDYRNITFDELVEAYQEQAKGLLDGGVDILLIETIFDTANAKAAVFALQNLFEEKYAPRPIFISGTIVDKSGRTLSGQTGEAFVISLSHAEPLCIGLNCALGAAEMRPFIEIIGKCTTAYVLCYPNAGLPNTFGDYDETPSMMAKHLKDFAMDGLINIVGGCCGSTPDHISCENCKPRVPPATVLKDICLEPFRIGQYTNFVNIGERCNVAGSRKFAKLIMAGNYEEALGVARVQVEMGAQVLDINMDDGMLDGPSAMTRFCNLIASEPDIAKVPLCIDSSNFAVIEAGLKCCQGKCIVNSVSLKEGEDDFLEKARKIKKFGAAMVVMAFDEEGQATETDMKIRVCTRAYHLLVKKLGFNPNDIIFDPNILTIGTGMEEHNLYAINFIRATKVIKETLPGARISGGLSNLSFSFRGMEAIREAMHGVFLYHAIKSGMDMGIVNAGNLPVYDDIHKELLQLCEDLIWNKDPEATEKLLRYAQTQGTGGKKVIQTDEWRNGPVEERLEYALVKGIEKHIIEDTEEARLNQERYPRPLNIIEGPLMNGMKIVGKRWGAIFTIESFLSRVMKKAVGHLIPFMEKEREETRVLNGTIEEEDPYQGTIVLATVKGDVHDIGKNIVGVVLGCNNFRVIDLGVMTPCDKILKAALDHKADIIGLSGLITPSLDEMIFVAKEMERLAIKIPLLIGGATTSRTHTAVKIAPRYSAPVIHVLDASKSVVVCSQLLDENLKDEYFEEIMEEYEDIRQDHYESLKERRYLPLSQARKSGFQMDWLSEPHPVKPTFIGTQVFEDYDLQKLVDYIDWKPFFDVWQLRGKYPNRGFPKIFNDKTVGEEAKKVYDDAQNMLNTLINQKKLQARGVVGFWPAQSIQDDIHLYTESAVPQAAEPIATFYGLRQQAEKDSASTEPYYCLSDFIAPLHSGIRDYLGLFAVACFGVEELSKAYEDDGDDYSSIMVKALGDRLAEAFAEELHERVRRELWAYCGSEQLDVADLRRLRYEGIRPAPGYPSQPDHTEKLTMWRLADIEQSTGIRLTESLAMAPASAVSGLYFSNLKSKYFAVGKISKDQVEDYALRKNMSVAEVEKWLGPILGYDTD</sequence>
<comment type="cofactor">
    <cofactor evidence="1 19 22">
        <name>Zn(2+)</name>
        <dbReference type="ChEBI" id="CHEBI:29105"/>
    </cofactor>
</comment>
<comment type="subcellular location">
    <subcellularLocation>
        <location evidence="19">Cytoplasm</location>
    </subcellularLocation>
</comment>
<dbReference type="OMA" id="ADCIAMS"/>
<dbReference type="FunFam" id="1.10.288.10:FF:000001">
    <property type="entry name" value="Methionine synthase"/>
    <property type="match status" value="1"/>
</dbReference>
<evidence type="ECO:0000256" key="3">
    <source>
        <dbReference type="ARBA" id="ARBA00005178"/>
    </source>
</evidence>
<comment type="pathway">
    <text evidence="3 19">Amino-acid biosynthesis; L-methionine biosynthesis via de novo pathway; L-methionine from L-homocysteine (MetH route): step 1/1.</text>
</comment>
<feature type="domain" description="AdoMet activation" evidence="25">
    <location>
        <begin position="907"/>
        <end position="1249"/>
    </location>
</feature>
<keyword evidence="13 19" id="KW-0862">Zinc</keyword>
<evidence type="ECO:0000256" key="8">
    <source>
        <dbReference type="ARBA" id="ARBA00022628"/>
    </source>
</evidence>
<feature type="binding site" evidence="20 22">
    <location>
        <position position="319"/>
    </location>
    <ligand>
        <name>Zn(2+)</name>
        <dbReference type="ChEBI" id="CHEBI:29105"/>
    </ligand>
</feature>
<feature type="domain" description="Hcy-binding" evidence="23">
    <location>
        <begin position="15"/>
        <end position="334"/>
    </location>
</feature>
<evidence type="ECO:0000256" key="12">
    <source>
        <dbReference type="ARBA" id="ARBA00022737"/>
    </source>
</evidence>
<dbReference type="PROSITE" id="PS50970">
    <property type="entry name" value="HCY"/>
    <property type="match status" value="1"/>
</dbReference>
<reference evidence="28" key="3">
    <citation type="submission" date="2025-09" db="UniProtKB">
        <authorList>
            <consortium name="Ensembl"/>
        </authorList>
    </citation>
    <scope>IDENTIFICATION</scope>
</reference>
<evidence type="ECO:0000256" key="10">
    <source>
        <dbReference type="ARBA" id="ARBA00022691"/>
    </source>
</evidence>
<dbReference type="GO" id="GO:0046653">
    <property type="term" value="P:tetrahydrofolate metabolic process"/>
    <property type="evidence" value="ECO:0007669"/>
    <property type="project" value="TreeGrafter"/>
</dbReference>
<accession>A0A2K6LCG2</accession>
<comment type="subunit">
    <text evidence="18">Monomer. Dimer. Forms a multiprotein complex with MMACHC, MMADHC and MTRR.</text>
</comment>
<evidence type="ECO:0000256" key="2">
    <source>
        <dbReference type="ARBA" id="ARBA00001956"/>
    </source>
</evidence>
<dbReference type="GO" id="GO:0050667">
    <property type="term" value="P:homocysteine metabolic process"/>
    <property type="evidence" value="ECO:0007669"/>
    <property type="project" value="TreeGrafter"/>
</dbReference>
<evidence type="ECO:0000256" key="1">
    <source>
        <dbReference type="ARBA" id="ARBA00001947"/>
    </source>
</evidence>
<dbReference type="InterPro" id="IPR004223">
    <property type="entry name" value="VitB12-dep_Met_synth_activ_dom"/>
</dbReference>
<dbReference type="Proteomes" id="UP000233180">
    <property type="component" value="Unassembled WGS sequence"/>
</dbReference>
<dbReference type="PROSITE" id="PS50974">
    <property type="entry name" value="ADOMET_ACTIVATION"/>
    <property type="match status" value="1"/>
</dbReference>
<dbReference type="Gene3D" id="1.10.288.10">
    <property type="entry name" value="Cobalamin-dependent Methionine Synthase, domain 2"/>
    <property type="match status" value="1"/>
</dbReference>
<evidence type="ECO:0000256" key="22">
    <source>
        <dbReference type="PROSITE-ProRule" id="PRU00333"/>
    </source>
</evidence>
<keyword evidence="6 19" id="KW-0489">Methyltransferase</keyword>
<dbReference type="Gene3D" id="1.10.1240.10">
    <property type="entry name" value="Methionine synthase domain"/>
    <property type="match status" value="1"/>
</dbReference>
<feature type="binding site" evidence="20 22">
    <location>
        <position position="320"/>
    </location>
    <ligand>
        <name>Zn(2+)</name>
        <dbReference type="ChEBI" id="CHEBI:29105"/>
    </ligand>
</feature>
<feature type="binding site" evidence="21">
    <location>
        <position position="958"/>
    </location>
    <ligand>
        <name>S-adenosyl-L-methionine</name>
        <dbReference type="ChEBI" id="CHEBI:59789"/>
    </ligand>
</feature>
<evidence type="ECO:0000256" key="7">
    <source>
        <dbReference type="ARBA" id="ARBA00022605"/>
    </source>
</evidence>
<feature type="domain" description="B12-binding" evidence="26">
    <location>
        <begin position="756"/>
        <end position="891"/>
    </location>
</feature>
<dbReference type="SUPFAM" id="SSF56507">
    <property type="entry name" value="Methionine synthase activation domain-like"/>
    <property type="match status" value="1"/>
</dbReference>
<dbReference type="SUPFAM" id="SSF82282">
    <property type="entry name" value="Homocysteine S-methyltransferase"/>
    <property type="match status" value="1"/>
</dbReference>
<dbReference type="InterPro" id="IPR003759">
    <property type="entry name" value="Cbl-bd_cap"/>
</dbReference>
<dbReference type="InterPro" id="IPR000489">
    <property type="entry name" value="Pterin-binding_dom"/>
</dbReference>
<comment type="catalytic activity">
    <reaction evidence="16">
        <text>(6S)-5-methyl-5,6,7,8-tetrahydrofolate + L-homocysteine = (6S)-5,6,7,8-tetrahydrofolate + L-methionine</text>
        <dbReference type="Rhea" id="RHEA:11172"/>
        <dbReference type="ChEBI" id="CHEBI:18608"/>
        <dbReference type="ChEBI" id="CHEBI:57453"/>
        <dbReference type="ChEBI" id="CHEBI:57844"/>
        <dbReference type="ChEBI" id="CHEBI:58199"/>
        <dbReference type="EC" id="2.1.1.13"/>
    </reaction>
    <physiologicalReaction direction="left-to-right" evidence="16">
        <dbReference type="Rhea" id="RHEA:11173"/>
    </physiologicalReaction>
</comment>
<dbReference type="AlphaFoldDB" id="A0A2K6LCG2"/>
<keyword evidence="9 19" id="KW-0808">Transferase</keyword>
<keyword evidence="15 19" id="KW-0170">Cobalt</keyword>
<evidence type="ECO:0000256" key="21">
    <source>
        <dbReference type="PIRSR" id="PIRSR000381-2"/>
    </source>
</evidence>
<dbReference type="FunFam" id="3.20.20.330:FF:000001">
    <property type="entry name" value="Methionine synthase"/>
    <property type="match status" value="1"/>
</dbReference>
<evidence type="ECO:0000256" key="20">
    <source>
        <dbReference type="PIRSR" id="PIRSR000381-1"/>
    </source>
</evidence>
<feature type="binding site" evidence="21">
    <location>
        <position position="818"/>
    </location>
    <ligand>
        <name>methylcob(III)alamin</name>
        <dbReference type="ChEBI" id="CHEBI:28115"/>
    </ligand>
</feature>
<reference evidence="28" key="2">
    <citation type="submission" date="2025-08" db="UniProtKB">
        <authorList>
            <consortium name="Ensembl"/>
        </authorList>
    </citation>
    <scope>IDENTIFICATION</scope>
</reference>
<dbReference type="PIRSF" id="PIRSF000381">
    <property type="entry name" value="MetH"/>
    <property type="match status" value="1"/>
</dbReference>
<evidence type="ECO:0000313" key="28">
    <source>
        <dbReference type="Ensembl" id="ENSRBIP00000021196.1"/>
    </source>
</evidence>
<evidence type="ECO:0000256" key="19">
    <source>
        <dbReference type="PIRNR" id="PIRNR000381"/>
    </source>
</evidence>
<protein>
    <recommendedName>
        <fullName evidence="5 19">Methionine synthase</fullName>
        <ecNumber evidence="5 19">2.1.1.13</ecNumber>
    </recommendedName>
    <alternativeName>
        <fullName evidence="19">5-methyltetrahydrofolate--homocysteine methyltransferase</fullName>
    </alternativeName>
</protein>
<dbReference type="Pfam" id="PF00809">
    <property type="entry name" value="Pterin_bind"/>
    <property type="match status" value="1"/>
</dbReference>
<dbReference type="NCBIfam" id="NF007024">
    <property type="entry name" value="PRK09490.1"/>
    <property type="match status" value="1"/>
</dbReference>
<organism evidence="28 29">
    <name type="scientific">Rhinopithecus bieti</name>
    <name type="common">Black snub-nosed monkey</name>
    <name type="synonym">Pygathrix bieti</name>
    <dbReference type="NCBI Taxonomy" id="61621"/>
    <lineage>
        <taxon>Eukaryota</taxon>
        <taxon>Metazoa</taxon>
        <taxon>Chordata</taxon>
        <taxon>Craniata</taxon>
        <taxon>Vertebrata</taxon>
        <taxon>Euteleostomi</taxon>
        <taxon>Mammalia</taxon>
        <taxon>Eutheria</taxon>
        <taxon>Euarchontoglires</taxon>
        <taxon>Primates</taxon>
        <taxon>Haplorrhini</taxon>
        <taxon>Catarrhini</taxon>
        <taxon>Cercopithecidae</taxon>
        <taxon>Colobinae</taxon>
        <taxon>Rhinopithecus</taxon>
    </lineage>
</organism>
<keyword evidence="8 19" id="KW-0846">Cobalamin</keyword>
<evidence type="ECO:0000256" key="11">
    <source>
        <dbReference type="ARBA" id="ARBA00022723"/>
    </source>
</evidence>
<comment type="function">
    <text evidence="17 19">Catalyzes the transfer of a methyl group from methylcob(III)alamin (MeCbl) to homocysteine, yielding enzyme-bound cob(I)alamin and methionine in the cytosol. MeCbl is an active form of cobalamin (vitamin B12) used as a cofactor for methionine biosynthesis. Cob(I)alamin form is regenerated to MeCbl by a transfer of a methyl group from 5-methyltetrahydrofolate. The processing of cobalamin in the cytosol occurs in a multiprotein complex composed of at least MMACHC, MMADHC, MTRR (methionine synthase reductase) and MTR which may contribute to shuttle safely and efficiently cobalamin towards MTR in order to produce methionine.</text>
</comment>
<evidence type="ECO:0000256" key="9">
    <source>
        <dbReference type="ARBA" id="ARBA00022679"/>
    </source>
</evidence>
<dbReference type="InterPro" id="IPR033706">
    <property type="entry name" value="Met_synthase_B12-bd"/>
</dbReference>
<dbReference type="GO" id="GO:0009235">
    <property type="term" value="P:cobalamin metabolic process"/>
    <property type="evidence" value="ECO:0007669"/>
    <property type="project" value="Ensembl"/>
</dbReference>
<feature type="binding site" evidence="21">
    <location>
        <position position="814"/>
    </location>
    <ligand>
        <name>methylcob(III)alamin</name>
        <dbReference type="ChEBI" id="CHEBI:28115"/>
    </ligand>
</feature>
<dbReference type="SUPFAM" id="SSF52242">
    <property type="entry name" value="Cobalamin (vitamin B12)-binding domain"/>
    <property type="match status" value="1"/>
</dbReference>
<dbReference type="GO" id="GO:0008705">
    <property type="term" value="F:methionine synthase activity"/>
    <property type="evidence" value="ECO:0007669"/>
    <property type="project" value="UniProtKB-UniRule"/>
</dbReference>
<feature type="binding site" evidence="21">
    <location>
        <position position="1156"/>
    </location>
    <ligand>
        <name>S-adenosyl-L-methionine</name>
        <dbReference type="ChEBI" id="CHEBI:59789"/>
    </ligand>
</feature>
<feature type="binding site" evidence="21">
    <location>
        <position position="870"/>
    </location>
    <ligand>
        <name>methylcob(III)alamin</name>
        <dbReference type="ChEBI" id="CHEBI:28115"/>
    </ligand>
</feature>
<comment type="similarity">
    <text evidence="4">Belongs to the vitamin-B12 dependent methionine synthase family.</text>
</comment>
<dbReference type="InterPro" id="IPR037010">
    <property type="entry name" value="VitB12-dep_Met_synth_activ_sf"/>
</dbReference>
<evidence type="ECO:0000256" key="6">
    <source>
        <dbReference type="ARBA" id="ARBA00022603"/>
    </source>
</evidence>
<dbReference type="FunFam" id="1.10.1240.10:FF:000001">
    <property type="entry name" value="Methionine synthase"/>
    <property type="match status" value="1"/>
</dbReference>
<dbReference type="Gene3D" id="3.40.50.280">
    <property type="entry name" value="Cobalamin-binding domain"/>
    <property type="match status" value="1"/>
</dbReference>
<dbReference type="Pfam" id="PF02310">
    <property type="entry name" value="B12-binding"/>
    <property type="match status" value="1"/>
</dbReference>
<feature type="domain" description="Pterin-binding" evidence="24">
    <location>
        <begin position="358"/>
        <end position="619"/>
    </location>
</feature>
<dbReference type="Pfam" id="PF02574">
    <property type="entry name" value="S-methyl_trans"/>
    <property type="match status" value="1"/>
</dbReference>
<dbReference type="GeneTree" id="ENSGT00420000029824"/>
<evidence type="ECO:0000256" key="5">
    <source>
        <dbReference type="ARBA" id="ARBA00012032"/>
    </source>
</evidence>
<dbReference type="PANTHER" id="PTHR45833:SF1">
    <property type="entry name" value="METHIONINE SYNTHASE"/>
    <property type="match status" value="1"/>
</dbReference>
<feature type="binding site" evidence="21">
    <location>
        <position position="696"/>
    </location>
    <ligand>
        <name>methylcob(III)alamin</name>
        <dbReference type="ChEBI" id="CHEBI:28115"/>
    </ligand>
</feature>
<dbReference type="EC" id="2.1.1.13" evidence="5 19"/>
<name>A0A2K6LCG2_RHIBE</name>
<dbReference type="NCBIfam" id="TIGR02082">
    <property type="entry name" value="metH"/>
    <property type="match status" value="1"/>
</dbReference>
<dbReference type="CDD" id="cd02069">
    <property type="entry name" value="methionine_synthase_B12_BD"/>
    <property type="match status" value="1"/>
</dbReference>
<keyword evidence="14 19" id="KW-0486">Methionine biosynthesis</keyword>
<keyword evidence="7 19" id="KW-0028">Amino-acid biosynthesis</keyword>
<evidence type="ECO:0000259" key="27">
    <source>
        <dbReference type="PROSITE" id="PS51337"/>
    </source>
</evidence>
<proteinExistence type="inferred from homology"/>
<dbReference type="STRING" id="61621.ENSRBIP00000021196"/>
<evidence type="ECO:0000256" key="14">
    <source>
        <dbReference type="ARBA" id="ARBA00023167"/>
    </source>
</evidence>
<keyword evidence="12" id="KW-0677">Repeat</keyword>
<dbReference type="InterPro" id="IPR036589">
    <property type="entry name" value="HCY_dom_sf"/>
</dbReference>
<feature type="binding site" evidence="21">
    <location>
        <begin position="1211"/>
        <end position="1212"/>
    </location>
    <ligand>
        <name>S-adenosyl-L-methionine</name>
        <dbReference type="ChEBI" id="CHEBI:59789"/>
    </ligand>
</feature>
<comment type="cofactor">
    <cofactor evidence="2 19 20">
        <name>methylcob(III)alamin</name>
        <dbReference type="ChEBI" id="CHEBI:28115"/>
    </cofactor>
</comment>
<evidence type="ECO:0000256" key="15">
    <source>
        <dbReference type="ARBA" id="ARBA00023285"/>
    </source>
</evidence>
<evidence type="ECO:0000313" key="29">
    <source>
        <dbReference type="Proteomes" id="UP000233180"/>
    </source>
</evidence>
<dbReference type="PROSITE" id="PS51337">
    <property type="entry name" value="B12_BINDING_NTER"/>
    <property type="match status" value="1"/>
</dbReference>
<dbReference type="InterPro" id="IPR003726">
    <property type="entry name" value="HCY_dom"/>
</dbReference>
<dbReference type="PROSITE" id="PS51332">
    <property type="entry name" value="B12_BINDING"/>
    <property type="match status" value="1"/>
</dbReference>
<feature type="binding site" evidence="20 22">
    <location>
        <position position="256"/>
    </location>
    <ligand>
        <name>Zn(2+)</name>
        <dbReference type="ChEBI" id="CHEBI:29105"/>
    </ligand>
</feature>
<gene>
    <name evidence="28" type="primary">MTR</name>
</gene>
<dbReference type="GO" id="GO:0008270">
    <property type="term" value="F:zinc ion binding"/>
    <property type="evidence" value="ECO:0007669"/>
    <property type="project" value="UniProtKB-UniRule"/>
</dbReference>
<dbReference type="Gene3D" id="3.20.20.20">
    <property type="entry name" value="Dihydropteroate synthase-like"/>
    <property type="match status" value="1"/>
</dbReference>
<evidence type="ECO:0000259" key="26">
    <source>
        <dbReference type="PROSITE" id="PS51332"/>
    </source>
</evidence>
<dbReference type="PROSITE" id="PS50972">
    <property type="entry name" value="PTERIN_BINDING"/>
    <property type="match status" value="1"/>
</dbReference>
<dbReference type="GO" id="GO:0032259">
    <property type="term" value="P:methylation"/>
    <property type="evidence" value="ECO:0007669"/>
    <property type="project" value="UniProtKB-KW"/>
</dbReference>
<dbReference type="SUPFAM" id="SSF47644">
    <property type="entry name" value="Methionine synthase domain"/>
    <property type="match status" value="1"/>
</dbReference>
<dbReference type="InterPro" id="IPR011822">
    <property type="entry name" value="MetH"/>
</dbReference>
<dbReference type="Ensembl" id="ENSRBIT00000045079.1">
    <property type="protein sequence ID" value="ENSRBIP00000021196.1"/>
    <property type="gene ID" value="ENSRBIG00000034565.1"/>
</dbReference>
<dbReference type="GO" id="GO:0031419">
    <property type="term" value="F:cobalamin binding"/>
    <property type="evidence" value="ECO:0007669"/>
    <property type="project" value="UniProtKB-UniRule"/>
</dbReference>
<feature type="binding site" evidence="21">
    <location>
        <begin position="766"/>
        <end position="770"/>
    </location>
    <ligand>
        <name>methylcob(III)alamin</name>
        <dbReference type="ChEBI" id="CHEBI:28115"/>
    </ligand>
</feature>
<keyword evidence="11 19" id="KW-0479">Metal-binding</keyword>